<dbReference type="GO" id="GO:0005975">
    <property type="term" value="P:carbohydrate metabolic process"/>
    <property type="evidence" value="ECO:0007669"/>
    <property type="project" value="InterPro"/>
</dbReference>
<feature type="disulfide bond" evidence="8">
    <location>
        <begin position="427"/>
        <end position="456"/>
    </location>
</feature>
<dbReference type="HOGENOM" id="CLU_003818_0_0_1"/>
<feature type="active site" evidence="6">
    <location>
        <position position="517"/>
    </location>
</feature>
<keyword evidence="13" id="KW-1185">Reference proteome</keyword>
<evidence type="ECO:0000256" key="2">
    <source>
        <dbReference type="ARBA" id="ARBA00004922"/>
    </source>
</evidence>
<keyword evidence="9" id="KW-0326">Glycosidase</keyword>
<feature type="binding site" evidence="7">
    <location>
        <position position="604"/>
    </location>
    <ligand>
        <name>Ca(2+)</name>
        <dbReference type="ChEBI" id="CHEBI:29108"/>
    </ligand>
</feature>
<name>G2QNW2_THET4</name>
<dbReference type="AlphaFoldDB" id="G2QNW2"/>
<dbReference type="SUPFAM" id="SSF48225">
    <property type="entry name" value="Seven-hairpin glycosidases"/>
    <property type="match status" value="1"/>
</dbReference>
<dbReference type="PANTHER" id="PTHR11742:SF89">
    <property type="entry name" value="ALPHA-1,2-MANNOSIDASE"/>
    <property type="match status" value="1"/>
</dbReference>
<reference evidence="12 13" key="1">
    <citation type="journal article" date="2011" name="Nat. Biotechnol.">
        <title>Comparative genomic analysis of the thermophilic biomass-degrading fungi Myceliophthora thermophila and Thielavia terrestris.</title>
        <authorList>
            <person name="Berka R.M."/>
            <person name="Grigoriev I.V."/>
            <person name="Otillar R."/>
            <person name="Salamov A."/>
            <person name="Grimwood J."/>
            <person name="Reid I."/>
            <person name="Ishmael N."/>
            <person name="John T."/>
            <person name="Darmond C."/>
            <person name="Moisan M.-C."/>
            <person name="Henrissat B."/>
            <person name="Coutinho P.M."/>
            <person name="Lombard V."/>
            <person name="Natvig D.O."/>
            <person name="Lindquist E."/>
            <person name="Schmutz J."/>
            <person name="Lucas S."/>
            <person name="Harris P."/>
            <person name="Powlowski J."/>
            <person name="Bellemare A."/>
            <person name="Taylor D."/>
            <person name="Butler G."/>
            <person name="de Vries R.P."/>
            <person name="Allijn I.E."/>
            <person name="van den Brink J."/>
            <person name="Ushinsky S."/>
            <person name="Storms R."/>
            <person name="Powell A.J."/>
            <person name="Paulsen I.T."/>
            <person name="Elbourne L.D.H."/>
            <person name="Baker S.E."/>
            <person name="Magnuson J."/>
            <person name="LaBoissiere S."/>
            <person name="Clutterbuck A.J."/>
            <person name="Martinez D."/>
            <person name="Wogulis M."/>
            <person name="de Leon A.L."/>
            <person name="Rey M.W."/>
            <person name="Tsang A."/>
        </authorList>
    </citation>
    <scope>NUCLEOTIDE SEQUENCE [LARGE SCALE GENOMIC DNA]</scope>
    <source>
        <strain evidence="13">ATCC 42464 / BCRC 31852 / DSM 1799</strain>
    </source>
</reference>
<dbReference type="GO" id="GO:0036503">
    <property type="term" value="P:ERAD pathway"/>
    <property type="evidence" value="ECO:0007669"/>
    <property type="project" value="UniProtKB-ARBA"/>
</dbReference>
<dbReference type="KEGG" id="mtm:MYCTH_2313159"/>
<dbReference type="InterPro" id="IPR012341">
    <property type="entry name" value="6hp_glycosidase-like_sf"/>
</dbReference>
<keyword evidence="5 8" id="KW-1015">Disulfide bond</keyword>
<dbReference type="GO" id="GO:0016020">
    <property type="term" value="C:membrane"/>
    <property type="evidence" value="ECO:0007669"/>
    <property type="project" value="InterPro"/>
</dbReference>
<dbReference type="InterPro" id="IPR050749">
    <property type="entry name" value="Glycosyl_Hydrolase_47"/>
</dbReference>
<dbReference type="PRINTS" id="PR00747">
    <property type="entry name" value="GLYHDRLASE47"/>
</dbReference>
<gene>
    <name evidence="12" type="ORF">MYCTH_2313159</name>
</gene>
<evidence type="ECO:0000256" key="1">
    <source>
        <dbReference type="ARBA" id="ARBA00001913"/>
    </source>
</evidence>
<dbReference type="EMBL" id="CP003008">
    <property type="protein sequence ID" value="AEO62138.1"/>
    <property type="molecule type" value="Genomic_DNA"/>
</dbReference>
<evidence type="ECO:0000313" key="12">
    <source>
        <dbReference type="EMBL" id="AEO62138.1"/>
    </source>
</evidence>
<evidence type="ECO:0000256" key="9">
    <source>
        <dbReference type="RuleBase" id="RU361193"/>
    </source>
</evidence>
<dbReference type="GO" id="GO:0005509">
    <property type="term" value="F:calcium ion binding"/>
    <property type="evidence" value="ECO:0007669"/>
    <property type="project" value="InterPro"/>
</dbReference>
<evidence type="ECO:0000256" key="6">
    <source>
        <dbReference type="PIRSR" id="PIRSR601382-1"/>
    </source>
</evidence>
<dbReference type="OMA" id="NICFACL"/>
<dbReference type="FunCoup" id="G2QNW2">
    <property type="interactions" value="89"/>
</dbReference>
<feature type="active site" description="Proton donor" evidence="6">
    <location>
        <position position="470"/>
    </location>
</feature>
<dbReference type="InterPro" id="IPR036026">
    <property type="entry name" value="Seven-hairpin_glycosidases"/>
</dbReference>
<dbReference type="GO" id="GO:0005783">
    <property type="term" value="C:endoplasmic reticulum"/>
    <property type="evidence" value="ECO:0007669"/>
    <property type="project" value="TreeGrafter"/>
</dbReference>
<keyword evidence="7" id="KW-0106">Calcium</keyword>
<evidence type="ECO:0000256" key="5">
    <source>
        <dbReference type="ARBA" id="ARBA00023157"/>
    </source>
</evidence>
<feature type="active site" evidence="6">
    <location>
        <position position="349"/>
    </location>
</feature>
<feature type="transmembrane region" description="Helical" evidence="11">
    <location>
        <begin position="27"/>
        <end position="44"/>
    </location>
</feature>
<dbReference type="FunFam" id="1.50.10.10:FF:000037">
    <property type="entry name" value="alpha-1,2-Mannosidase"/>
    <property type="match status" value="1"/>
</dbReference>
<feature type="compositionally biased region" description="Basic residues" evidence="10">
    <location>
        <begin position="50"/>
        <end position="61"/>
    </location>
</feature>
<dbReference type="Pfam" id="PF01532">
    <property type="entry name" value="Glyco_hydro_47"/>
    <property type="match status" value="1"/>
</dbReference>
<comment type="cofactor">
    <cofactor evidence="1 7">
        <name>Ca(2+)</name>
        <dbReference type="ChEBI" id="CHEBI:29108"/>
    </cofactor>
</comment>
<protein>
    <recommendedName>
        <fullName evidence="9">alpha-1,2-Mannosidase</fullName>
        <ecNumber evidence="9">3.2.1.-</ecNumber>
    </recommendedName>
</protein>
<feature type="active site" description="Proton donor" evidence="6">
    <location>
        <position position="214"/>
    </location>
</feature>
<dbReference type="VEuPathDB" id="FungiDB:MYCTH_2313159"/>
<dbReference type="PANTHER" id="PTHR11742">
    <property type="entry name" value="MANNOSYL-OLIGOSACCHARIDE ALPHA-1,2-MANNOSIDASE-RELATED"/>
    <property type="match status" value="1"/>
</dbReference>
<keyword evidence="7" id="KW-0479">Metal-binding</keyword>
<dbReference type="STRING" id="573729.G2QNW2"/>
<evidence type="ECO:0000313" key="13">
    <source>
        <dbReference type="Proteomes" id="UP000007322"/>
    </source>
</evidence>
<sequence>MAYLRRGWPFCFLPPKLRRSLALDRRLGRVLFAATLFVTLTLLLRPSRPHLHHHHHHHHPHPHADETRQSHFSANDRPEIRFRPSSFDWTSVVQRYPVSSIRPLPTGSPQPQRPIQHPFPGYVHDATTRARQQAVRAAFVKSWRSYKTHAWLRDELAPVSGGGRTTFGGWAATLVDALDTLWIMGLTDDFYEAAAAAARLDWADTPDSAANLFETTIRHLAGLLAAYDLSGEPALLAKARELGDMLYLAFDTPNRLPAFWFRFEDARQGRQVAGTDDPSANPCSLSLEFTRLSLLTGDPKYYDAVARVTDFLERSQNQSRLPGLWPRSINFRDESVDQQAAFTLGGQADSLYEYLAKMPALLGRGRAPASYENMYRAAMDASARHILFRPMVPDDDPEGRDVLFAGDAYAYRDRRVERIPQGQHLACFAGGMFALGGRLFGIPDHVALGERLARGCAWAYHAFPTGLMPEVFTMLACDSLDRPCPWDEDRWRRERGAVRLPRGFKSARDKRYMLRPEAIESLFLLYRMTGKEDLRELAWRMFRSVMEATETPLANSAIADVTVEGKTTKMDSMESFWLAETLKYFYLIFSPPDLISLDDFVFNTEAHPFRREKAASIRDTIAPVETAKEGEA</sequence>
<keyword evidence="11" id="KW-0472">Membrane</keyword>
<organism evidence="12 13">
    <name type="scientific">Thermothelomyces thermophilus (strain ATCC 42464 / BCRC 31852 / DSM 1799)</name>
    <name type="common">Sporotrichum thermophile</name>
    <dbReference type="NCBI Taxonomy" id="573729"/>
    <lineage>
        <taxon>Eukaryota</taxon>
        <taxon>Fungi</taxon>
        <taxon>Dikarya</taxon>
        <taxon>Ascomycota</taxon>
        <taxon>Pezizomycotina</taxon>
        <taxon>Sordariomycetes</taxon>
        <taxon>Sordariomycetidae</taxon>
        <taxon>Sordariales</taxon>
        <taxon>Chaetomiaceae</taxon>
        <taxon>Thermothelomyces</taxon>
    </lineage>
</organism>
<evidence type="ECO:0000256" key="8">
    <source>
        <dbReference type="PIRSR" id="PIRSR601382-3"/>
    </source>
</evidence>
<dbReference type="OrthoDB" id="8118055at2759"/>
<feature type="region of interest" description="Disordered" evidence="10">
    <location>
        <begin position="50"/>
        <end position="71"/>
    </location>
</feature>
<accession>G2QNW2</accession>
<dbReference type="Proteomes" id="UP000007322">
    <property type="component" value="Chromosome 7"/>
</dbReference>
<evidence type="ECO:0000256" key="10">
    <source>
        <dbReference type="SAM" id="MobiDB-lite"/>
    </source>
</evidence>
<evidence type="ECO:0000256" key="4">
    <source>
        <dbReference type="ARBA" id="ARBA00022801"/>
    </source>
</evidence>
<dbReference type="GeneID" id="11510090"/>
<comment type="pathway">
    <text evidence="2">Protein modification; protein glycosylation.</text>
</comment>
<evidence type="ECO:0000256" key="11">
    <source>
        <dbReference type="SAM" id="Phobius"/>
    </source>
</evidence>
<dbReference type="eggNOG" id="KOG2204">
    <property type="taxonomic scope" value="Eukaryota"/>
</dbReference>
<dbReference type="Gene3D" id="1.50.10.10">
    <property type="match status" value="1"/>
</dbReference>
<dbReference type="RefSeq" id="XP_003667383.1">
    <property type="nucleotide sequence ID" value="XM_003667335.1"/>
</dbReference>
<dbReference type="UniPathway" id="UPA00378"/>
<comment type="similarity">
    <text evidence="3 9">Belongs to the glycosyl hydrolase 47 family.</text>
</comment>
<keyword evidence="11" id="KW-1133">Transmembrane helix</keyword>
<evidence type="ECO:0000256" key="7">
    <source>
        <dbReference type="PIRSR" id="PIRSR601382-2"/>
    </source>
</evidence>
<dbReference type="GO" id="GO:0004571">
    <property type="term" value="F:mannosyl-oligosaccharide 1,2-alpha-mannosidase activity"/>
    <property type="evidence" value="ECO:0007669"/>
    <property type="project" value="InterPro"/>
</dbReference>
<dbReference type="InterPro" id="IPR001382">
    <property type="entry name" value="Glyco_hydro_47"/>
</dbReference>
<dbReference type="EC" id="3.2.1.-" evidence="9"/>
<keyword evidence="4 9" id="KW-0378">Hydrolase</keyword>
<evidence type="ECO:0000256" key="3">
    <source>
        <dbReference type="ARBA" id="ARBA00007658"/>
    </source>
</evidence>
<proteinExistence type="inferred from homology"/>
<feature type="compositionally biased region" description="Basic and acidic residues" evidence="10">
    <location>
        <begin position="62"/>
        <end position="71"/>
    </location>
</feature>
<keyword evidence="11" id="KW-0812">Transmembrane</keyword>
<dbReference type="InParanoid" id="G2QNW2"/>